<organism evidence="1 2">
    <name type="scientific">Branchiostoma floridae</name>
    <name type="common">Florida lancelet</name>
    <name type="synonym">Amphioxus</name>
    <dbReference type="NCBI Taxonomy" id="7739"/>
    <lineage>
        <taxon>Eukaryota</taxon>
        <taxon>Metazoa</taxon>
        <taxon>Chordata</taxon>
        <taxon>Cephalochordata</taxon>
        <taxon>Leptocardii</taxon>
        <taxon>Amphioxiformes</taxon>
        <taxon>Branchiostomatidae</taxon>
        <taxon>Branchiostoma</taxon>
    </lineage>
</organism>
<dbReference type="PANTHER" id="PTHR16022">
    <property type="entry name" value="WD REPEAT DOMAIN 60"/>
    <property type="match status" value="1"/>
</dbReference>
<dbReference type="InterPro" id="IPR042505">
    <property type="entry name" value="DYNC2I1"/>
</dbReference>
<proteinExistence type="predicted"/>
<dbReference type="Gene3D" id="2.130.10.10">
    <property type="entry name" value="YVTN repeat-like/Quinoprotein amine dehydrogenase"/>
    <property type="match status" value="1"/>
</dbReference>
<evidence type="ECO:0000313" key="2">
    <source>
        <dbReference type="RefSeq" id="XP_035657384.1"/>
    </source>
</evidence>
<sequence>MAFSDNMVTMVTSQQLLAGRHVVSASFSPTQPQLLLLAFSLPAQGSSGNVPATVARRGLVCLWNITEPSRIQKVLMCEGTPTCCCFSPTRPTLAFAGTDHGSVVVWDLRELSSMHFVYKVGEDEWLIRSPTYTTDGVFGTDLGHHGTVKSLVPVVSVEESHRVAASVEKIQTAHGGLSFQLASMDEGGAIIFWTVIEVSRSSLDASETDLGLTPGGLIKIVKSSSFSLQKLSRKANLSGPMSARCLQLHLTDPNHFFIGTDMGYILHMVRHGGRALPGLYTTEQETVTEVTAMDFCPFGFDYFLVSRRS</sequence>
<reference evidence="1" key="1">
    <citation type="journal article" date="2020" name="Nat. Ecol. Evol.">
        <title>Deeply conserved synteny resolves early events in vertebrate evolution.</title>
        <authorList>
            <person name="Simakov O."/>
            <person name="Marletaz F."/>
            <person name="Yue J.X."/>
            <person name="O'Connell B."/>
            <person name="Jenkins J."/>
            <person name="Brandt A."/>
            <person name="Calef R."/>
            <person name="Tung C.H."/>
            <person name="Huang T.K."/>
            <person name="Schmutz J."/>
            <person name="Satoh N."/>
            <person name="Yu J.K."/>
            <person name="Putnam N.H."/>
            <person name="Green R.E."/>
            <person name="Rokhsar D.S."/>
        </authorList>
    </citation>
    <scope>NUCLEOTIDE SEQUENCE [LARGE SCALE GENOMIC DNA]</scope>
    <source>
        <strain evidence="1">S238N-H82</strain>
    </source>
</reference>
<dbReference type="KEGG" id="bfo:118403054"/>
<keyword evidence="1" id="KW-1185">Reference proteome</keyword>
<dbReference type="PANTHER" id="PTHR16022:SF0">
    <property type="entry name" value="CYTOPLASMIC DYNEIN 2 INTERMEDIATE CHAIN 1"/>
    <property type="match status" value="1"/>
</dbReference>
<dbReference type="SUPFAM" id="SSF50978">
    <property type="entry name" value="WD40 repeat-like"/>
    <property type="match status" value="1"/>
</dbReference>
<protein>
    <submittedName>
        <fullName evidence="2">WD repeat-containing protein 60-like</fullName>
    </submittedName>
</protein>
<dbReference type="GO" id="GO:0042073">
    <property type="term" value="P:intraciliary transport"/>
    <property type="evidence" value="ECO:0007669"/>
    <property type="project" value="InterPro"/>
</dbReference>
<dbReference type="GO" id="GO:0045504">
    <property type="term" value="F:dynein heavy chain binding"/>
    <property type="evidence" value="ECO:0007669"/>
    <property type="project" value="InterPro"/>
</dbReference>
<dbReference type="GO" id="GO:0045503">
    <property type="term" value="F:dynein light chain binding"/>
    <property type="evidence" value="ECO:0007669"/>
    <property type="project" value="InterPro"/>
</dbReference>
<dbReference type="OrthoDB" id="2162425at2759"/>
<dbReference type="GO" id="GO:0005929">
    <property type="term" value="C:cilium"/>
    <property type="evidence" value="ECO:0007669"/>
    <property type="project" value="GOC"/>
</dbReference>
<name>A0A9J7HCV3_BRAFL</name>
<evidence type="ECO:0000313" key="1">
    <source>
        <dbReference type="Proteomes" id="UP000001554"/>
    </source>
</evidence>
<dbReference type="OMA" id="QVWDLMA"/>
<dbReference type="RefSeq" id="XP_035657384.1">
    <property type="nucleotide sequence ID" value="XM_035801491.1"/>
</dbReference>
<dbReference type="Proteomes" id="UP000001554">
    <property type="component" value="Chromosome 16"/>
</dbReference>
<dbReference type="GeneID" id="118403054"/>
<dbReference type="InterPro" id="IPR036322">
    <property type="entry name" value="WD40_repeat_dom_sf"/>
</dbReference>
<accession>A0A9J7HCV3</accession>
<reference evidence="2" key="2">
    <citation type="submission" date="2025-08" db="UniProtKB">
        <authorList>
            <consortium name="RefSeq"/>
        </authorList>
    </citation>
    <scope>IDENTIFICATION</scope>
    <source>
        <strain evidence="2">S238N-H82</strain>
        <tissue evidence="2">Testes</tissue>
    </source>
</reference>
<dbReference type="AlphaFoldDB" id="A0A9J7HCV3"/>
<dbReference type="InterPro" id="IPR015943">
    <property type="entry name" value="WD40/YVTN_repeat-like_dom_sf"/>
</dbReference>
<dbReference type="GO" id="GO:0005868">
    <property type="term" value="C:cytoplasmic dynein complex"/>
    <property type="evidence" value="ECO:0007669"/>
    <property type="project" value="InterPro"/>
</dbReference>
<gene>
    <name evidence="2" type="primary">LOC118403054</name>
</gene>